<dbReference type="Proteomes" id="UP000254978">
    <property type="component" value="Unassembled WGS sequence"/>
</dbReference>
<dbReference type="EMBL" id="UGQT01000001">
    <property type="protein sequence ID" value="STZ58567.1"/>
    <property type="molecule type" value="Genomic_DNA"/>
</dbReference>
<gene>
    <name evidence="2" type="ORF">NCTC10821_02080</name>
</gene>
<sequence length="92" mass="9439">MPRNTLIPSTDSRYLDIAKGVLVALRGCSADDAFTEIARTSKQFGLGTLTLARALVQLAEGSMAIVAGPAAEAATQTWGHLIAGSRGAAQPA</sequence>
<evidence type="ECO:0000313" key="2">
    <source>
        <dbReference type="EMBL" id="STZ58567.1"/>
    </source>
</evidence>
<dbReference type="AlphaFoldDB" id="A0A378TEF7"/>
<evidence type="ECO:0000313" key="3">
    <source>
        <dbReference type="Proteomes" id="UP000254978"/>
    </source>
</evidence>
<dbReference type="InterPro" id="IPR036388">
    <property type="entry name" value="WH-like_DNA-bd_sf"/>
</dbReference>
<dbReference type="RefSeq" id="WP_083230538.1">
    <property type="nucleotide sequence ID" value="NZ_AP022600.1"/>
</dbReference>
<reference evidence="2 3" key="1">
    <citation type="submission" date="2018-06" db="EMBL/GenBank/DDBJ databases">
        <authorList>
            <consortium name="Pathogen Informatics"/>
            <person name="Doyle S."/>
        </authorList>
    </citation>
    <scope>NUCLEOTIDE SEQUENCE [LARGE SCALE GENOMIC DNA]</scope>
    <source>
        <strain evidence="2 3">NCTC10821</strain>
    </source>
</reference>
<organism evidence="2 3">
    <name type="scientific">Mycolicibacterium tokaiense</name>
    <dbReference type="NCBI Taxonomy" id="39695"/>
    <lineage>
        <taxon>Bacteria</taxon>
        <taxon>Bacillati</taxon>
        <taxon>Actinomycetota</taxon>
        <taxon>Actinomycetes</taxon>
        <taxon>Mycobacteriales</taxon>
        <taxon>Mycobacteriaceae</taxon>
        <taxon>Mycolicibacterium</taxon>
    </lineage>
</organism>
<dbReference type="Gene3D" id="1.10.10.10">
    <property type="entry name" value="Winged helix-like DNA-binding domain superfamily/Winged helix DNA-binding domain"/>
    <property type="match status" value="1"/>
</dbReference>
<dbReference type="Pfam" id="PF03861">
    <property type="entry name" value="ANTAR"/>
    <property type="match status" value="1"/>
</dbReference>
<name>A0A378TEF7_9MYCO</name>
<dbReference type="InterPro" id="IPR005561">
    <property type="entry name" value="ANTAR"/>
</dbReference>
<evidence type="ECO:0000259" key="1">
    <source>
        <dbReference type="Pfam" id="PF03861"/>
    </source>
</evidence>
<dbReference type="GO" id="GO:0003723">
    <property type="term" value="F:RNA binding"/>
    <property type="evidence" value="ECO:0007669"/>
    <property type="project" value="InterPro"/>
</dbReference>
<keyword evidence="3" id="KW-1185">Reference proteome</keyword>
<protein>
    <submittedName>
        <fullName evidence="2">ANTAR domain-containing protein</fullName>
    </submittedName>
</protein>
<dbReference type="OrthoDB" id="4466580at2"/>
<feature type="domain" description="ANTAR" evidence="1">
    <location>
        <begin position="15"/>
        <end position="56"/>
    </location>
</feature>
<proteinExistence type="predicted"/>
<accession>A0A378TEF7</accession>